<accession>A0AAU9MB21</accession>
<protein>
    <submittedName>
        <fullName evidence="1">Uncharacterized protein</fullName>
    </submittedName>
</protein>
<evidence type="ECO:0000313" key="1">
    <source>
        <dbReference type="EMBL" id="CAH1422942.1"/>
    </source>
</evidence>
<dbReference type="EMBL" id="CAKMRJ010001112">
    <property type="protein sequence ID" value="CAH1422942.1"/>
    <property type="molecule type" value="Genomic_DNA"/>
</dbReference>
<dbReference type="Proteomes" id="UP001157418">
    <property type="component" value="Unassembled WGS sequence"/>
</dbReference>
<name>A0AAU9MB21_9ASTR</name>
<evidence type="ECO:0000313" key="2">
    <source>
        <dbReference type="Proteomes" id="UP001157418"/>
    </source>
</evidence>
<comment type="caution">
    <text evidence="1">The sequence shown here is derived from an EMBL/GenBank/DDBJ whole genome shotgun (WGS) entry which is preliminary data.</text>
</comment>
<reference evidence="1 2" key="1">
    <citation type="submission" date="2022-01" db="EMBL/GenBank/DDBJ databases">
        <authorList>
            <person name="Xiong W."/>
            <person name="Schranz E."/>
        </authorList>
    </citation>
    <scope>NUCLEOTIDE SEQUENCE [LARGE SCALE GENOMIC DNA]</scope>
</reference>
<organism evidence="1 2">
    <name type="scientific">Lactuca virosa</name>
    <dbReference type="NCBI Taxonomy" id="75947"/>
    <lineage>
        <taxon>Eukaryota</taxon>
        <taxon>Viridiplantae</taxon>
        <taxon>Streptophyta</taxon>
        <taxon>Embryophyta</taxon>
        <taxon>Tracheophyta</taxon>
        <taxon>Spermatophyta</taxon>
        <taxon>Magnoliopsida</taxon>
        <taxon>eudicotyledons</taxon>
        <taxon>Gunneridae</taxon>
        <taxon>Pentapetalae</taxon>
        <taxon>asterids</taxon>
        <taxon>campanulids</taxon>
        <taxon>Asterales</taxon>
        <taxon>Asteraceae</taxon>
        <taxon>Cichorioideae</taxon>
        <taxon>Cichorieae</taxon>
        <taxon>Lactucinae</taxon>
        <taxon>Lactuca</taxon>
    </lineage>
</organism>
<gene>
    <name evidence="1" type="ORF">LVIROSA_LOCUS10243</name>
</gene>
<dbReference type="AlphaFoldDB" id="A0AAU9MB21"/>
<sequence length="67" mass="7969">MYSVYSLCFDFEKKEHTVTDRMHIGGIKESTYTMGDLSGSRTELLFCFSKCWQEKKREDDYHHSHTP</sequence>
<proteinExistence type="predicted"/>
<keyword evidence="2" id="KW-1185">Reference proteome</keyword>